<dbReference type="InterPro" id="IPR041527">
    <property type="entry name" value="YhcG_N"/>
</dbReference>
<proteinExistence type="predicted"/>
<dbReference type="RefSeq" id="WP_125117292.1">
    <property type="nucleotide sequence ID" value="NZ_AP019195.1"/>
</dbReference>
<name>A0AAF0JY77_AERCA</name>
<reference evidence="2" key="1">
    <citation type="submission" date="2023-04" db="EMBL/GenBank/DDBJ databases">
        <title>Whole Genome Sequence of Multi-drug resistant Aeromonas caviae as a gut pathogen in newborn.</title>
        <authorList>
            <person name="Jadhav S.V."/>
            <person name="Saroj S.D."/>
            <person name="Saha U.B."/>
            <person name="Sen S."/>
            <person name="Kher A."/>
        </authorList>
    </citation>
    <scope>NUCLEOTIDE SEQUENCE</scope>
    <source>
        <strain evidence="2">SVJ23</strain>
    </source>
</reference>
<dbReference type="Proteomes" id="UP001163285">
    <property type="component" value="Chromosome"/>
</dbReference>
<evidence type="ECO:0000313" key="2">
    <source>
        <dbReference type="EMBL" id="WGC85763.1"/>
    </source>
</evidence>
<dbReference type="REBASE" id="704167">
    <property type="entry name" value="S1.AcaSVJ23ORF19980P"/>
</dbReference>
<organism evidence="2 3">
    <name type="scientific">Aeromonas caviae</name>
    <name type="common">Aeromonas punctata</name>
    <dbReference type="NCBI Taxonomy" id="648"/>
    <lineage>
        <taxon>Bacteria</taxon>
        <taxon>Pseudomonadati</taxon>
        <taxon>Pseudomonadota</taxon>
        <taxon>Gammaproteobacteria</taxon>
        <taxon>Aeromonadales</taxon>
        <taxon>Aeromonadaceae</taxon>
        <taxon>Aeromonas</taxon>
    </lineage>
</organism>
<dbReference type="Pfam" id="PF17761">
    <property type="entry name" value="DUF1016_N"/>
    <property type="match status" value="1"/>
</dbReference>
<evidence type="ECO:0000313" key="3">
    <source>
        <dbReference type="Proteomes" id="UP001163285"/>
    </source>
</evidence>
<dbReference type="InterPro" id="IPR053148">
    <property type="entry name" value="PD-DEXK-like_domain"/>
</dbReference>
<dbReference type="PANTHER" id="PTHR30547:SF5">
    <property type="entry name" value="NUCLEASE YHCG-RELATED"/>
    <property type="match status" value="1"/>
</dbReference>
<gene>
    <name evidence="2" type="ORF">OJY61_23635</name>
</gene>
<feature type="domain" description="YhcG N-terminal" evidence="1">
    <location>
        <begin position="24"/>
        <end position="145"/>
    </location>
</feature>
<evidence type="ECO:0000259" key="1">
    <source>
        <dbReference type="Pfam" id="PF17761"/>
    </source>
</evidence>
<dbReference type="EMBL" id="CP110176">
    <property type="protein sequence ID" value="WGC85763.1"/>
    <property type="molecule type" value="Genomic_DNA"/>
</dbReference>
<dbReference type="AlphaFoldDB" id="A0AAF0JY77"/>
<sequence>MNQQNTSVLPPEAQQQADRLFGLIGSLIEQARTQVHRAVNSAMVSCYWQIGCLIVESEQQGQARAAYGQQLLAQLAVQLTSRFGKGFDASNLRNMRRFYLAFPIQETVSLELSWSHYNLLSRIDNPAARQWYQTEAISQNWSVRACVCRLGWNRPIKRHRSNP</sequence>
<protein>
    <submittedName>
        <fullName evidence="2">DUF1016 N-terminal domain-containing protein</fullName>
    </submittedName>
</protein>
<dbReference type="PANTHER" id="PTHR30547">
    <property type="entry name" value="UNCHARACTERIZED PROTEIN YHCG-RELATED"/>
    <property type="match status" value="1"/>
</dbReference>
<accession>A0AAF0JY77</accession>